<gene>
    <name evidence="1" type="ORF">RW1_022_00770</name>
</gene>
<dbReference type="EMBL" id="BAWF01000022">
    <property type="protein sequence ID" value="GAF45499.1"/>
    <property type="molecule type" value="Genomic_DNA"/>
</dbReference>
<accession>X0PRH8</accession>
<keyword evidence="2" id="KW-1185">Reference proteome</keyword>
<sequence>MWADPPNSPHPIITAAARTGTDIELRIHTSIAPFDVAAEQWFPAAAGVAVTVIVHTVDAATGPPRYLPAAEPAE</sequence>
<dbReference type="AlphaFoldDB" id="X0PRH8"/>
<comment type="caution">
    <text evidence="1">The sequence shown here is derived from an EMBL/GenBank/DDBJ whole genome shotgun (WGS) entry which is preliminary data.</text>
</comment>
<proteinExistence type="predicted"/>
<name>X0PRH8_RHOWR</name>
<evidence type="ECO:0000313" key="1">
    <source>
        <dbReference type="EMBL" id="GAF45499.1"/>
    </source>
</evidence>
<protein>
    <submittedName>
        <fullName evidence="1">Uncharacterized protein</fullName>
    </submittedName>
</protein>
<organism evidence="1 2">
    <name type="scientific">Rhodococcus wratislaviensis NBRC 100605</name>
    <dbReference type="NCBI Taxonomy" id="1219028"/>
    <lineage>
        <taxon>Bacteria</taxon>
        <taxon>Bacillati</taxon>
        <taxon>Actinomycetota</taxon>
        <taxon>Actinomycetes</taxon>
        <taxon>Mycobacteriales</taxon>
        <taxon>Nocardiaceae</taxon>
        <taxon>Rhodococcus</taxon>
    </lineage>
</organism>
<evidence type="ECO:0000313" key="2">
    <source>
        <dbReference type="Proteomes" id="UP000019491"/>
    </source>
</evidence>
<reference evidence="1 2" key="1">
    <citation type="submission" date="2014-02" db="EMBL/GenBank/DDBJ databases">
        <title>Whole genome shotgun sequence of Rhodococcus wratislaviensis NBRC 100605.</title>
        <authorList>
            <person name="Hosoyama A."/>
            <person name="Tsuchikane K."/>
            <person name="Yoshida I."/>
            <person name="Ohji S."/>
            <person name="Ichikawa N."/>
            <person name="Yamazoe A."/>
            <person name="Fujita N."/>
        </authorList>
    </citation>
    <scope>NUCLEOTIDE SEQUENCE [LARGE SCALE GENOMIC DNA]</scope>
    <source>
        <strain evidence="1 2">NBRC 100605</strain>
    </source>
</reference>
<dbReference type="Proteomes" id="UP000019491">
    <property type="component" value="Unassembled WGS sequence"/>
</dbReference>